<dbReference type="AlphaFoldDB" id="A0A067N8D6"/>
<dbReference type="InParanoid" id="A0A067N8D6"/>
<reference evidence="3" key="1">
    <citation type="journal article" date="2014" name="Proc. Natl. Acad. Sci. U.S.A.">
        <title>Extensive sampling of basidiomycete genomes demonstrates inadequacy of the white-rot/brown-rot paradigm for wood decay fungi.</title>
        <authorList>
            <person name="Riley R."/>
            <person name="Salamov A.A."/>
            <person name="Brown D.W."/>
            <person name="Nagy L.G."/>
            <person name="Floudas D."/>
            <person name="Held B.W."/>
            <person name="Levasseur A."/>
            <person name="Lombard V."/>
            <person name="Morin E."/>
            <person name="Otillar R."/>
            <person name="Lindquist E.A."/>
            <person name="Sun H."/>
            <person name="LaButti K.M."/>
            <person name="Schmutz J."/>
            <person name="Jabbour D."/>
            <person name="Luo H."/>
            <person name="Baker S.E."/>
            <person name="Pisabarro A.G."/>
            <person name="Walton J.D."/>
            <person name="Blanchette R.A."/>
            <person name="Henrissat B."/>
            <person name="Martin F."/>
            <person name="Cullen D."/>
            <person name="Hibbett D.S."/>
            <person name="Grigoriev I.V."/>
        </authorList>
    </citation>
    <scope>NUCLEOTIDE SEQUENCE [LARGE SCALE GENOMIC DNA]</scope>
    <source>
        <strain evidence="3">FD-172 SS1</strain>
    </source>
</reference>
<evidence type="ECO:0000313" key="2">
    <source>
        <dbReference type="EMBL" id="KDQ20046.1"/>
    </source>
</evidence>
<evidence type="ECO:0000256" key="1">
    <source>
        <dbReference type="SAM" id="MobiDB-lite"/>
    </source>
</evidence>
<gene>
    <name evidence="2" type="ORF">BOTBODRAFT_170068</name>
</gene>
<evidence type="ECO:0000313" key="3">
    <source>
        <dbReference type="Proteomes" id="UP000027195"/>
    </source>
</evidence>
<dbReference type="EMBL" id="KL198018">
    <property type="protein sequence ID" value="KDQ20046.1"/>
    <property type="molecule type" value="Genomic_DNA"/>
</dbReference>
<proteinExistence type="predicted"/>
<feature type="compositionally biased region" description="Basic and acidic residues" evidence="1">
    <location>
        <begin position="195"/>
        <end position="209"/>
    </location>
</feature>
<protein>
    <submittedName>
        <fullName evidence="2">Uncharacterized protein</fullName>
    </submittedName>
</protein>
<accession>A0A067N8D6</accession>
<organism evidence="2 3">
    <name type="scientific">Botryobasidium botryosum (strain FD-172 SS1)</name>
    <dbReference type="NCBI Taxonomy" id="930990"/>
    <lineage>
        <taxon>Eukaryota</taxon>
        <taxon>Fungi</taxon>
        <taxon>Dikarya</taxon>
        <taxon>Basidiomycota</taxon>
        <taxon>Agaricomycotina</taxon>
        <taxon>Agaricomycetes</taxon>
        <taxon>Cantharellales</taxon>
        <taxon>Botryobasidiaceae</taxon>
        <taxon>Botryobasidium</taxon>
    </lineage>
</organism>
<dbReference type="Proteomes" id="UP000027195">
    <property type="component" value="Unassembled WGS sequence"/>
</dbReference>
<name>A0A067N8D6_BOTB1</name>
<keyword evidence="3" id="KW-1185">Reference proteome</keyword>
<sequence>MRVIDDTPIYTDYTRPMVPPSPSTGLLLRTTPYKRLAEFDALDFSTPIKKPATIVKTTSGTFRGTNQLKPCQRPTITVSILTSIPKLAKKHRADSHDIVVALVHVHSLLPPLLSSTSILPPSASPPAPSLWASLLRLSSPTSPAVYSSYRVHCDPRYVGKRSRARPAHPPIKSPASHIKVPALSEQPPRAPSDQHAQDTGEDVRFRWGEDEPVIW</sequence>
<feature type="region of interest" description="Disordered" evidence="1">
    <location>
        <begin position="160"/>
        <end position="215"/>
    </location>
</feature>
<dbReference type="HOGENOM" id="CLU_1283070_0_0_1"/>